<name>A0AA86R7U7_9EUKA</name>
<keyword evidence="5" id="KW-0808">Transferase</keyword>
<reference evidence="12" key="1">
    <citation type="submission" date="2023-06" db="EMBL/GenBank/DDBJ databases">
        <authorList>
            <person name="Kurt Z."/>
        </authorList>
    </citation>
    <scope>NUCLEOTIDE SEQUENCE</scope>
</reference>
<keyword evidence="3" id="KW-0963">Cytoplasm</keyword>
<evidence type="ECO:0000313" key="12">
    <source>
        <dbReference type="EMBL" id="CAI9971092.1"/>
    </source>
</evidence>
<dbReference type="PROSITE" id="PS00108">
    <property type="entry name" value="PROTEIN_KINASE_ST"/>
    <property type="match status" value="1"/>
</dbReference>
<proteinExistence type="predicted"/>
<accession>A0AA86R7U7</accession>
<keyword evidence="6" id="KW-0547">Nucleotide-binding</keyword>
<dbReference type="CDD" id="cd14003">
    <property type="entry name" value="STKc_AMPK-like"/>
    <property type="match status" value="1"/>
</dbReference>
<evidence type="ECO:0000256" key="7">
    <source>
        <dbReference type="ARBA" id="ARBA00022777"/>
    </source>
</evidence>
<dbReference type="FunFam" id="1.10.510.10:FF:001222">
    <property type="entry name" value="Serine/threonine-protein kinase ppk25"/>
    <property type="match status" value="1"/>
</dbReference>
<dbReference type="PANTHER" id="PTHR24346">
    <property type="entry name" value="MAP/MICROTUBULE AFFINITY-REGULATING KINASE"/>
    <property type="match status" value="1"/>
</dbReference>
<dbReference type="Pfam" id="PF00069">
    <property type="entry name" value="Pkinase"/>
    <property type="match status" value="1"/>
</dbReference>
<dbReference type="Gene3D" id="1.10.510.10">
    <property type="entry name" value="Transferase(Phosphotransferase) domain 1"/>
    <property type="match status" value="1"/>
</dbReference>
<keyword evidence="7 13" id="KW-0418">Kinase</keyword>
<sequence>MQSDLQVKRVSNYIFGEFLGRGSLGCVRLATHQITGEKVAIKILEKNKIMKEYTRVIREIQVLKTLNHCNVTKLLEVLDTPHYIFLVTQYAENGELYQYIVKRDKLQEQEACRFFRQLIQAVSYCHMRRVCHRDLKLENILLNANNDLKIIDFGLSNILSQDNDKFQTICGSPSYVAPEVLSGRGYHGPQVDIWSCGIILYAMLCGNLPFEDDDRSLLFKKISSGQFTIPPFVSPSASDLIRQILITDPKQRFTVNQIINHSWFTSTLNEPFVNVTELNTPTQIDFRVVLSMTQAIPEWNPQKIIKAIQDNRHNPMTATYYLLSEKSAEKVWTFEEQEKYARILGYTINEDGQIESQRQ</sequence>
<dbReference type="InterPro" id="IPR008271">
    <property type="entry name" value="Ser/Thr_kinase_AS"/>
</dbReference>
<dbReference type="GO" id="GO:0005524">
    <property type="term" value="F:ATP binding"/>
    <property type="evidence" value="ECO:0007669"/>
    <property type="project" value="UniProtKB-KW"/>
</dbReference>
<dbReference type="SUPFAM" id="SSF56112">
    <property type="entry name" value="Protein kinase-like (PK-like)"/>
    <property type="match status" value="1"/>
</dbReference>
<comment type="catalytic activity">
    <reaction evidence="10">
        <text>L-seryl-[protein] + ATP = O-phospho-L-seryl-[protein] + ADP + H(+)</text>
        <dbReference type="Rhea" id="RHEA:17989"/>
        <dbReference type="Rhea" id="RHEA-COMP:9863"/>
        <dbReference type="Rhea" id="RHEA-COMP:11604"/>
        <dbReference type="ChEBI" id="CHEBI:15378"/>
        <dbReference type="ChEBI" id="CHEBI:29999"/>
        <dbReference type="ChEBI" id="CHEBI:30616"/>
        <dbReference type="ChEBI" id="CHEBI:83421"/>
        <dbReference type="ChEBI" id="CHEBI:456216"/>
        <dbReference type="EC" id="2.7.11.1"/>
    </reaction>
</comment>
<keyword evidence="8" id="KW-0067">ATP-binding</keyword>
<dbReference type="FunFam" id="3.30.200.20:FF:000042">
    <property type="entry name" value="Aurora kinase A"/>
    <property type="match status" value="1"/>
</dbReference>
<dbReference type="SMART" id="SM00220">
    <property type="entry name" value="S_TKc"/>
    <property type="match status" value="1"/>
</dbReference>
<evidence type="ECO:0000313" key="13">
    <source>
        <dbReference type="EMBL" id="CAL6082595.1"/>
    </source>
</evidence>
<dbReference type="GO" id="GO:0004674">
    <property type="term" value="F:protein serine/threonine kinase activity"/>
    <property type="evidence" value="ECO:0007669"/>
    <property type="project" value="UniProtKB-KW"/>
</dbReference>
<protein>
    <recommendedName>
        <fullName evidence="2">non-specific serine/threonine protein kinase</fullName>
        <ecNumber evidence="2">2.7.11.1</ecNumber>
    </recommendedName>
</protein>
<evidence type="ECO:0000256" key="9">
    <source>
        <dbReference type="ARBA" id="ARBA00047899"/>
    </source>
</evidence>
<evidence type="ECO:0000256" key="3">
    <source>
        <dbReference type="ARBA" id="ARBA00022490"/>
    </source>
</evidence>
<gene>
    <name evidence="12" type="ORF">HINF_LOCUS58737</name>
    <name evidence="13" type="ORF">HINF_LOCUS61319</name>
</gene>
<dbReference type="GO" id="GO:0005737">
    <property type="term" value="C:cytoplasm"/>
    <property type="evidence" value="ECO:0007669"/>
    <property type="project" value="UniProtKB-SubCell"/>
</dbReference>
<dbReference type="EC" id="2.7.11.1" evidence="2"/>
<dbReference type="PANTHER" id="PTHR24346:SF30">
    <property type="entry name" value="MATERNAL EMBRYONIC LEUCINE ZIPPER KINASE"/>
    <property type="match status" value="1"/>
</dbReference>
<organism evidence="12">
    <name type="scientific">Hexamita inflata</name>
    <dbReference type="NCBI Taxonomy" id="28002"/>
    <lineage>
        <taxon>Eukaryota</taxon>
        <taxon>Metamonada</taxon>
        <taxon>Diplomonadida</taxon>
        <taxon>Hexamitidae</taxon>
        <taxon>Hexamitinae</taxon>
        <taxon>Hexamita</taxon>
    </lineage>
</organism>
<dbReference type="InterPro" id="IPR000719">
    <property type="entry name" value="Prot_kinase_dom"/>
</dbReference>
<evidence type="ECO:0000256" key="6">
    <source>
        <dbReference type="ARBA" id="ARBA00022741"/>
    </source>
</evidence>
<evidence type="ECO:0000256" key="5">
    <source>
        <dbReference type="ARBA" id="ARBA00022679"/>
    </source>
</evidence>
<evidence type="ECO:0000256" key="1">
    <source>
        <dbReference type="ARBA" id="ARBA00004496"/>
    </source>
</evidence>
<dbReference type="AlphaFoldDB" id="A0AA86R7U7"/>
<keyword evidence="4" id="KW-0723">Serine/threonine-protein kinase</keyword>
<dbReference type="Proteomes" id="UP001642409">
    <property type="component" value="Unassembled WGS sequence"/>
</dbReference>
<comment type="catalytic activity">
    <reaction evidence="9">
        <text>L-threonyl-[protein] + ATP = O-phospho-L-threonyl-[protein] + ADP + H(+)</text>
        <dbReference type="Rhea" id="RHEA:46608"/>
        <dbReference type="Rhea" id="RHEA-COMP:11060"/>
        <dbReference type="Rhea" id="RHEA-COMP:11605"/>
        <dbReference type="ChEBI" id="CHEBI:15378"/>
        <dbReference type="ChEBI" id="CHEBI:30013"/>
        <dbReference type="ChEBI" id="CHEBI:30616"/>
        <dbReference type="ChEBI" id="CHEBI:61977"/>
        <dbReference type="ChEBI" id="CHEBI:456216"/>
        <dbReference type="EC" id="2.7.11.1"/>
    </reaction>
</comment>
<evidence type="ECO:0000256" key="2">
    <source>
        <dbReference type="ARBA" id="ARBA00012513"/>
    </source>
</evidence>
<dbReference type="EMBL" id="CAXDID020000366">
    <property type="protein sequence ID" value="CAL6082595.1"/>
    <property type="molecule type" value="Genomic_DNA"/>
</dbReference>
<keyword evidence="14" id="KW-1185">Reference proteome</keyword>
<feature type="domain" description="Protein kinase" evidence="11">
    <location>
        <begin position="13"/>
        <end position="264"/>
    </location>
</feature>
<comment type="caution">
    <text evidence="12">The sequence shown here is derived from an EMBL/GenBank/DDBJ whole genome shotgun (WGS) entry which is preliminary data.</text>
</comment>
<dbReference type="PROSITE" id="PS50011">
    <property type="entry name" value="PROTEIN_KINASE_DOM"/>
    <property type="match status" value="1"/>
</dbReference>
<evidence type="ECO:0000256" key="8">
    <source>
        <dbReference type="ARBA" id="ARBA00022840"/>
    </source>
</evidence>
<dbReference type="InterPro" id="IPR011009">
    <property type="entry name" value="Kinase-like_dom_sf"/>
</dbReference>
<evidence type="ECO:0000259" key="11">
    <source>
        <dbReference type="PROSITE" id="PS50011"/>
    </source>
</evidence>
<dbReference type="EMBL" id="CATOUU010001089">
    <property type="protein sequence ID" value="CAI9971092.1"/>
    <property type="molecule type" value="Genomic_DNA"/>
</dbReference>
<dbReference type="GO" id="GO:0035556">
    <property type="term" value="P:intracellular signal transduction"/>
    <property type="evidence" value="ECO:0007669"/>
    <property type="project" value="TreeGrafter"/>
</dbReference>
<evidence type="ECO:0000256" key="10">
    <source>
        <dbReference type="ARBA" id="ARBA00048679"/>
    </source>
</evidence>
<comment type="subcellular location">
    <subcellularLocation>
        <location evidence="1">Cytoplasm</location>
    </subcellularLocation>
</comment>
<evidence type="ECO:0000256" key="4">
    <source>
        <dbReference type="ARBA" id="ARBA00022527"/>
    </source>
</evidence>
<reference evidence="13 14" key="2">
    <citation type="submission" date="2024-07" db="EMBL/GenBank/DDBJ databases">
        <authorList>
            <person name="Akdeniz Z."/>
        </authorList>
    </citation>
    <scope>NUCLEOTIDE SEQUENCE [LARGE SCALE GENOMIC DNA]</scope>
</reference>
<evidence type="ECO:0000313" key="14">
    <source>
        <dbReference type="Proteomes" id="UP001642409"/>
    </source>
</evidence>